<organism evidence="3 4">
    <name type="scientific">Blastocystis sp. subtype 1 (strain ATCC 50177 / NandII)</name>
    <dbReference type="NCBI Taxonomy" id="478820"/>
    <lineage>
        <taxon>Eukaryota</taxon>
        <taxon>Sar</taxon>
        <taxon>Stramenopiles</taxon>
        <taxon>Bigyra</taxon>
        <taxon>Opalozoa</taxon>
        <taxon>Opalinata</taxon>
        <taxon>Blastocystidae</taxon>
        <taxon>Blastocystis</taxon>
    </lineage>
</organism>
<dbReference type="OrthoDB" id="60822at2759"/>
<protein>
    <submittedName>
        <fullName evidence="3">Uncharacterized protein</fullName>
    </submittedName>
</protein>
<dbReference type="Gene3D" id="3.40.30.10">
    <property type="entry name" value="Glutaredoxin"/>
    <property type="match status" value="1"/>
</dbReference>
<keyword evidence="2" id="KW-0812">Transmembrane</keyword>
<evidence type="ECO:0000313" key="3">
    <source>
        <dbReference type="EMBL" id="OAO13889.1"/>
    </source>
</evidence>
<evidence type="ECO:0000256" key="1">
    <source>
        <dbReference type="ARBA" id="ARBA00023284"/>
    </source>
</evidence>
<gene>
    <name evidence="3" type="ORF">AV274_4382</name>
</gene>
<proteinExistence type="predicted"/>
<dbReference type="Proteomes" id="UP000078348">
    <property type="component" value="Unassembled WGS sequence"/>
</dbReference>
<keyword evidence="2" id="KW-1133">Transmembrane helix</keyword>
<sequence length="149" mass="16950">MEHDESSATNDIKSYNNQVSYLKSFVGQHNPSLAEHLEFVEYEDTSKMMLALRVFRTVAYYIIIAMAFLHYATIPANIPFAALLLKLKAMKTPILIVASILYYVTQSYTNDGAFNMYVNGELVYSKQLTGKYPTDEELLTLLKCKPKSD</sequence>
<comment type="caution">
    <text evidence="3">The sequence shown here is derived from an EMBL/GenBank/DDBJ whole genome shotgun (WGS) entry which is preliminary data.</text>
</comment>
<dbReference type="EMBL" id="LXWW01000312">
    <property type="protein sequence ID" value="OAO13889.1"/>
    <property type="molecule type" value="Genomic_DNA"/>
</dbReference>
<dbReference type="Pfam" id="PF10262">
    <property type="entry name" value="Rdx"/>
    <property type="match status" value="1"/>
</dbReference>
<dbReference type="InterPro" id="IPR011893">
    <property type="entry name" value="Selenoprotein_Rdx-typ"/>
</dbReference>
<keyword evidence="1" id="KW-0676">Redox-active center</keyword>
<feature type="transmembrane region" description="Helical" evidence="2">
    <location>
        <begin position="58"/>
        <end position="85"/>
    </location>
</feature>
<keyword evidence="4" id="KW-1185">Reference proteome</keyword>
<dbReference type="AlphaFoldDB" id="A0A196SD04"/>
<evidence type="ECO:0000313" key="4">
    <source>
        <dbReference type="Proteomes" id="UP000078348"/>
    </source>
</evidence>
<name>A0A196SD04_BLAHN</name>
<evidence type="ECO:0000256" key="2">
    <source>
        <dbReference type="SAM" id="Phobius"/>
    </source>
</evidence>
<accession>A0A196SD04</accession>
<keyword evidence="2" id="KW-0472">Membrane</keyword>
<reference evidence="3 4" key="1">
    <citation type="submission" date="2016-05" db="EMBL/GenBank/DDBJ databases">
        <title>Nuclear genome of Blastocystis sp. subtype 1 NandII.</title>
        <authorList>
            <person name="Gentekaki E."/>
            <person name="Curtis B."/>
            <person name="Stairs C."/>
            <person name="Eme L."/>
            <person name="Herman E."/>
            <person name="Klimes V."/>
            <person name="Arias M.C."/>
            <person name="Elias M."/>
            <person name="Hilliou F."/>
            <person name="Klute M."/>
            <person name="Malik S.-B."/>
            <person name="Pightling A."/>
            <person name="Rachubinski R."/>
            <person name="Salas D."/>
            <person name="Schlacht A."/>
            <person name="Suga H."/>
            <person name="Archibald J."/>
            <person name="Ball S.G."/>
            <person name="Clark G."/>
            <person name="Dacks J."/>
            <person name="Van Der Giezen M."/>
            <person name="Tsaousis A."/>
            <person name="Roger A."/>
        </authorList>
    </citation>
    <scope>NUCLEOTIDE SEQUENCE [LARGE SCALE GENOMIC DNA]</scope>
    <source>
        <strain evidence="4">ATCC 50177 / NandII</strain>
    </source>
</reference>